<sequence>MDASDDEVHRFWLCVFLALHRCAPDLMTPLLSLLQTQHMPPVQDLLSLLINRLLEAPEARYVLVIDDYHLITAPAIHQSLTSLIERLPPQLCLYLATRVDPPLPLHRLRARGQLLEVRAQHLQYTPAEASAFLQEVMELALTNDEVEAITQRTEGWLVGLQLIALSLQGQARLSDVLTRASGTQRSILDYFTEEVLRQQPEQLQTFLLLSSLLDQFCVPLCDALWEEGQSQQMLEQLERLHLFVVALDAEGTWYRYHHLFAEALRRRLQQSTSQEQIEALYGSASAWYAQQGLPYEAMHYAVRSRDWHHVIALFGRFLRDLQGRPGEIRMMERWIEQFPADLFAQDPRLGLFAAWLWYIWGDFRTAEGWLDRTASALEKMPEGNTRGQLVAETLAFRAVIKGFYGNVQECIALSEQAKQWLDDDNSYVRALVHNAQAHALLARGEASALWQALQEAMAAYEQAGVLVIASCMSCIAASYLLMLGQVKHAEQELARLALEPWEHPLARGYLAASQAVLLYEQNQLEPAFDQAQQALHLLEQAGAGHIVDRAYVVLMQIFLARQQFDEAEDALQRLLTLPFYRDNRYAQTWRLAGLQVRLWLSVGQQDVAVQWWMRAQQQVPLPSVFAQEREAVAGVRVLLAERKSEEARHLLAPWLPQARLTERREQVLEMCLLEALASQQMQQEQQALQALEEALLIGEPEGYLRHFLDEGQELVPLLKRSLEQQRRPYVDRLLEAFLQEEKRMHEKSGPSSSANPQVLIDPLTSREQEVLELLSQGASNQEIAHALVIAPNTVKRHVQAILAKLGVRNRTQALARAQQLDLLPHKAD</sequence>
<evidence type="ECO:0000313" key="6">
    <source>
        <dbReference type="Proteomes" id="UP000597444"/>
    </source>
</evidence>
<dbReference type="GO" id="GO:0003677">
    <property type="term" value="F:DNA binding"/>
    <property type="evidence" value="ECO:0007669"/>
    <property type="project" value="UniProtKB-KW"/>
</dbReference>
<dbReference type="Pfam" id="PF25873">
    <property type="entry name" value="WHD_MalT"/>
    <property type="match status" value="1"/>
</dbReference>
<dbReference type="PROSITE" id="PS00622">
    <property type="entry name" value="HTH_LUXR_1"/>
    <property type="match status" value="1"/>
</dbReference>
<dbReference type="InterPro" id="IPR041617">
    <property type="entry name" value="TPR_MalT"/>
</dbReference>
<dbReference type="GO" id="GO:0006355">
    <property type="term" value="P:regulation of DNA-templated transcription"/>
    <property type="evidence" value="ECO:0007669"/>
    <property type="project" value="InterPro"/>
</dbReference>
<dbReference type="Pfam" id="PF00196">
    <property type="entry name" value="GerE"/>
    <property type="match status" value="1"/>
</dbReference>
<dbReference type="SMART" id="SM00421">
    <property type="entry name" value="HTH_LUXR"/>
    <property type="match status" value="1"/>
</dbReference>
<keyword evidence="6" id="KW-1185">Reference proteome</keyword>
<gene>
    <name evidence="5" type="ORF">KSF_076010</name>
</gene>
<dbReference type="SUPFAM" id="SSF48452">
    <property type="entry name" value="TPR-like"/>
    <property type="match status" value="1"/>
</dbReference>
<dbReference type="InterPro" id="IPR016032">
    <property type="entry name" value="Sig_transdc_resp-reg_C-effctor"/>
</dbReference>
<evidence type="ECO:0000256" key="3">
    <source>
        <dbReference type="ARBA" id="ARBA00023163"/>
    </source>
</evidence>
<dbReference type="Gene3D" id="1.10.10.10">
    <property type="entry name" value="Winged helix-like DNA-binding domain superfamily/Winged helix DNA-binding domain"/>
    <property type="match status" value="1"/>
</dbReference>
<keyword evidence="3" id="KW-0804">Transcription</keyword>
<name>A0A8J3N6H2_9CHLR</name>
<protein>
    <submittedName>
        <fullName evidence="5">LuxR family transcriptional regulator</fullName>
    </submittedName>
</protein>
<dbReference type="PRINTS" id="PR00038">
    <property type="entry name" value="HTHLUXR"/>
</dbReference>
<dbReference type="EMBL" id="BNJK01000001">
    <property type="protein sequence ID" value="GHO97553.1"/>
    <property type="molecule type" value="Genomic_DNA"/>
</dbReference>
<dbReference type="SUPFAM" id="SSF46894">
    <property type="entry name" value="C-terminal effector domain of the bipartite response regulators"/>
    <property type="match status" value="1"/>
</dbReference>
<evidence type="ECO:0000259" key="4">
    <source>
        <dbReference type="PROSITE" id="PS50043"/>
    </source>
</evidence>
<dbReference type="AlphaFoldDB" id="A0A8J3N6H2"/>
<dbReference type="Gene3D" id="1.25.40.10">
    <property type="entry name" value="Tetratricopeptide repeat domain"/>
    <property type="match status" value="1"/>
</dbReference>
<evidence type="ECO:0000256" key="2">
    <source>
        <dbReference type="ARBA" id="ARBA00023125"/>
    </source>
</evidence>
<accession>A0A8J3N6H2</accession>
<dbReference type="InterPro" id="IPR059106">
    <property type="entry name" value="WHD_MalT"/>
</dbReference>
<dbReference type="Pfam" id="PF17874">
    <property type="entry name" value="TPR_MalT"/>
    <property type="match status" value="1"/>
</dbReference>
<dbReference type="PANTHER" id="PTHR44688">
    <property type="entry name" value="DNA-BINDING TRANSCRIPTIONAL ACTIVATOR DEVR_DOSR"/>
    <property type="match status" value="1"/>
</dbReference>
<feature type="domain" description="HTH luxR-type" evidence="4">
    <location>
        <begin position="756"/>
        <end position="821"/>
    </location>
</feature>
<keyword evidence="1" id="KW-0805">Transcription regulation</keyword>
<proteinExistence type="predicted"/>
<dbReference type="InterPro" id="IPR011990">
    <property type="entry name" value="TPR-like_helical_dom_sf"/>
</dbReference>
<dbReference type="InterPro" id="IPR036388">
    <property type="entry name" value="WH-like_DNA-bd_sf"/>
</dbReference>
<comment type="caution">
    <text evidence="5">The sequence shown here is derived from an EMBL/GenBank/DDBJ whole genome shotgun (WGS) entry which is preliminary data.</text>
</comment>
<keyword evidence="2" id="KW-0238">DNA-binding</keyword>
<dbReference type="PANTHER" id="PTHR44688:SF16">
    <property type="entry name" value="DNA-BINDING TRANSCRIPTIONAL ACTIVATOR DEVR_DOSR"/>
    <property type="match status" value="1"/>
</dbReference>
<organism evidence="5 6">
    <name type="scientific">Reticulibacter mediterranei</name>
    <dbReference type="NCBI Taxonomy" id="2778369"/>
    <lineage>
        <taxon>Bacteria</taxon>
        <taxon>Bacillati</taxon>
        <taxon>Chloroflexota</taxon>
        <taxon>Ktedonobacteria</taxon>
        <taxon>Ktedonobacterales</taxon>
        <taxon>Reticulibacteraceae</taxon>
        <taxon>Reticulibacter</taxon>
    </lineage>
</organism>
<dbReference type="Proteomes" id="UP000597444">
    <property type="component" value="Unassembled WGS sequence"/>
</dbReference>
<dbReference type="InterPro" id="IPR000792">
    <property type="entry name" value="Tscrpt_reg_LuxR_C"/>
</dbReference>
<dbReference type="PROSITE" id="PS50043">
    <property type="entry name" value="HTH_LUXR_2"/>
    <property type="match status" value="1"/>
</dbReference>
<evidence type="ECO:0000256" key="1">
    <source>
        <dbReference type="ARBA" id="ARBA00023015"/>
    </source>
</evidence>
<reference evidence="5" key="1">
    <citation type="submission" date="2020-10" db="EMBL/GenBank/DDBJ databases">
        <title>Taxonomic study of unclassified bacteria belonging to the class Ktedonobacteria.</title>
        <authorList>
            <person name="Yabe S."/>
            <person name="Wang C.M."/>
            <person name="Zheng Y."/>
            <person name="Sakai Y."/>
            <person name="Cavaletti L."/>
            <person name="Monciardini P."/>
            <person name="Donadio S."/>
        </authorList>
    </citation>
    <scope>NUCLEOTIDE SEQUENCE</scope>
    <source>
        <strain evidence="5">ID150040</strain>
    </source>
</reference>
<evidence type="ECO:0000313" key="5">
    <source>
        <dbReference type="EMBL" id="GHO97553.1"/>
    </source>
</evidence>
<dbReference type="CDD" id="cd06170">
    <property type="entry name" value="LuxR_C_like"/>
    <property type="match status" value="1"/>
</dbReference>